<evidence type="ECO:0000313" key="2">
    <source>
        <dbReference type="Proteomes" id="UP000194439"/>
    </source>
</evidence>
<accession>A0A1Y6A0I1</accession>
<dbReference type="Pfam" id="PF22871">
    <property type="entry name" value="AimR"/>
    <property type="match status" value="1"/>
</dbReference>
<name>A0A1Y6A0I1_9BACI</name>
<protein>
    <recommendedName>
        <fullName evidence="3">Prophage helix-turn-helix protein</fullName>
    </recommendedName>
</protein>
<dbReference type="NCBIfam" id="NF038310">
    <property type="entry name" value="lysogeny_AimR"/>
    <property type="match status" value="1"/>
</dbReference>
<dbReference type="InterPro" id="IPR047705">
    <property type="entry name" value="AimR-like"/>
</dbReference>
<dbReference type="RefSeq" id="WP_088028797.1">
    <property type="nucleotide sequence ID" value="NZ_FWZD01000055.1"/>
</dbReference>
<dbReference type="AlphaFoldDB" id="A0A1Y6A0I1"/>
<dbReference type="Proteomes" id="UP000194439">
    <property type="component" value="Unassembled WGS sequence"/>
</dbReference>
<proteinExistence type="predicted"/>
<evidence type="ECO:0008006" key="3">
    <source>
        <dbReference type="Google" id="ProtNLM"/>
    </source>
</evidence>
<organism evidence="1 2">
    <name type="scientific">Bacillus mobilis</name>
    <dbReference type="NCBI Taxonomy" id="2026190"/>
    <lineage>
        <taxon>Bacteria</taxon>
        <taxon>Bacillati</taxon>
        <taxon>Bacillota</taxon>
        <taxon>Bacilli</taxon>
        <taxon>Bacillales</taxon>
        <taxon>Bacillaceae</taxon>
        <taxon>Bacillus</taxon>
        <taxon>Bacillus cereus group</taxon>
    </lineage>
</organism>
<sequence length="379" mass="44522">MKKLMKRIKKQSDKMELTFPDIERKTGVDRVVITDAVSGKTSEMKFDNFLPVVSVLFENMEERKEIVNEFIMLCMGDLNIRKALCYCQGIGEYETIDKIIKKHKNHKKLQKYFKIYQLYNFRNTNKTRGQAMIDRMDEISFSNDSEIQVLVNMLYSFSMYDIFNYRAMLPYTDKVEKNLNELNKGFIKSCLEMHYNDRIAYINLFNEDVKACRKKCEEILNSDIEVPVIKATALCCLGESFLFTDVLKAEKYLLESIKYLDDNGISKNGRKYKSFQSTLAFLYIDNGFNLDKIDFTCIDLSEIAYYEGLYGDKEKALKIFEELSKERKFVSPFIMYYISRINNDILGLKEALKRFERVGNYHYANAVKRVLVSIEKRVG</sequence>
<dbReference type="EMBL" id="FWZD01000055">
    <property type="protein sequence ID" value="SME16225.1"/>
    <property type="molecule type" value="Genomic_DNA"/>
</dbReference>
<evidence type="ECO:0000313" key="1">
    <source>
        <dbReference type="EMBL" id="SME16225.1"/>
    </source>
</evidence>
<gene>
    <name evidence="1" type="ORF">BACERE00185_03118</name>
</gene>
<reference evidence="2" key="1">
    <citation type="submission" date="2017-04" db="EMBL/GenBank/DDBJ databases">
        <authorList>
            <person name="Criscuolo A."/>
        </authorList>
    </citation>
    <scope>NUCLEOTIDE SEQUENCE [LARGE SCALE GENOMIC DNA]</scope>
</reference>